<dbReference type="AlphaFoldDB" id="A0A4Y7Q0U2"/>
<evidence type="ECO:0000256" key="1">
    <source>
        <dbReference type="SAM" id="MobiDB-lite"/>
    </source>
</evidence>
<evidence type="ECO:0000313" key="3">
    <source>
        <dbReference type="Proteomes" id="UP000294933"/>
    </source>
</evidence>
<reference evidence="2 3" key="1">
    <citation type="submission" date="2018-06" db="EMBL/GenBank/DDBJ databases">
        <title>A transcriptomic atlas of mushroom development highlights an independent origin of complex multicellularity.</title>
        <authorList>
            <consortium name="DOE Joint Genome Institute"/>
            <person name="Krizsan K."/>
            <person name="Almasi E."/>
            <person name="Merenyi Z."/>
            <person name="Sahu N."/>
            <person name="Viragh M."/>
            <person name="Koszo T."/>
            <person name="Mondo S."/>
            <person name="Kiss B."/>
            <person name="Balint B."/>
            <person name="Kues U."/>
            <person name="Barry K."/>
            <person name="Hegedus J.C."/>
            <person name="Henrissat B."/>
            <person name="Johnson J."/>
            <person name="Lipzen A."/>
            <person name="Ohm R."/>
            <person name="Nagy I."/>
            <person name="Pangilinan J."/>
            <person name="Yan J."/>
            <person name="Xiong Y."/>
            <person name="Grigoriev I.V."/>
            <person name="Hibbett D.S."/>
            <person name="Nagy L.G."/>
        </authorList>
    </citation>
    <scope>NUCLEOTIDE SEQUENCE [LARGE SCALE GENOMIC DNA]</scope>
    <source>
        <strain evidence="2 3">SZMC22713</strain>
    </source>
</reference>
<dbReference type="Proteomes" id="UP000294933">
    <property type="component" value="Unassembled WGS sequence"/>
</dbReference>
<gene>
    <name evidence="2" type="ORF">BD410DRAFT_899338</name>
</gene>
<name>A0A4Y7Q0U2_9AGAM</name>
<dbReference type="VEuPathDB" id="FungiDB:BD410DRAFT_899338"/>
<organism evidence="2 3">
    <name type="scientific">Rickenella mellea</name>
    <dbReference type="NCBI Taxonomy" id="50990"/>
    <lineage>
        <taxon>Eukaryota</taxon>
        <taxon>Fungi</taxon>
        <taxon>Dikarya</taxon>
        <taxon>Basidiomycota</taxon>
        <taxon>Agaricomycotina</taxon>
        <taxon>Agaricomycetes</taxon>
        <taxon>Hymenochaetales</taxon>
        <taxon>Rickenellaceae</taxon>
        <taxon>Rickenella</taxon>
    </lineage>
</organism>
<protein>
    <submittedName>
        <fullName evidence="2">Uncharacterized protein</fullName>
    </submittedName>
</protein>
<feature type="region of interest" description="Disordered" evidence="1">
    <location>
        <begin position="308"/>
        <end position="371"/>
    </location>
</feature>
<keyword evidence="3" id="KW-1185">Reference proteome</keyword>
<dbReference type="OrthoDB" id="3251394at2759"/>
<accession>A0A4Y7Q0U2</accession>
<sequence length="471" mass="50897">MSATGDSKVTFSDSVKKGIHSTYNGHCATCLAHLPLRARQCAHLIASSDEGATVIRVGSDAGFINLDYRRSSPSNGFLLCPTCHIGYFTPPYITLAPPIEILAYIEKLLEQGGSKARIVYQICQDLQLYQDNPLGAPEDVKPLLPFMALYTLVTLKPDEVREDFLSTSYLPPFSTLDKESLRFIDAPPDSDPYGPNIYRIFDSASVTSTSPLSWGRIPLTDHFKEFRQRRLWRIPLRLEAVLAEFIARAGYGPRHPAGTPQHYARRIRILSEAHQEGLMGVGAPASGPVETQLPTSFAGGGGCDSDVRSPGFGTGQIGEAPGGGSGGGGGFGSRTTLLDRDGSGHVRSGGLGGGGWGSPNTRPAPYDCDGSAHAGGGVPDLLLARRERRRTVLDHDAIVQWAVNATQPIGPHYEDSYESVMDVDIVPSQYECDPSEHTVSSPVPHDSQEWEFGPHMSSNAISFARRGFLLY</sequence>
<proteinExistence type="predicted"/>
<feature type="compositionally biased region" description="Gly residues" evidence="1">
    <location>
        <begin position="312"/>
        <end position="332"/>
    </location>
</feature>
<dbReference type="STRING" id="50990.A0A4Y7Q0U2"/>
<dbReference type="EMBL" id="ML170185">
    <property type="protein sequence ID" value="TDL20848.1"/>
    <property type="molecule type" value="Genomic_DNA"/>
</dbReference>
<feature type="compositionally biased region" description="Gly residues" evidence="1">
    <location>
        <begin position="347"/>
        <end position="357"/>
    </location>
</feature>
<evidence type="ECO:0000313" key="2">
    <source>
        <dbReference type="EMBL" id="TDL20848.1"/>
    </source>
</evidence>